<dbReference type="InterPro" id="IPR011109">
    <property type="entry name" value="DNA_bind_recombinase_dom"/>
</dbReference>
<comment type="caution">
    <text evidence="5">The sequence shown here is derived from an EMBL/GenBank/DDBJ whole genome shotgun (WGS) entry which is preliminary data.</text>
</comment>
<feature type="region of interest" description="Disordered" evidence="3">
    <location>
        <begin position="1"/>
        <end position="29"/>
    </location>
</feature>
<reference evidence="5" key="1">
    <citation type="journal article" date="2014" name="Int. J. Syst. Evol. Microbiol.">
        <title>Complete genome sequence of Corynebacterium casei LMG S-19264T (=DSM 44701T), isolated from a smear-ripened cheese.</title>
        <authorList>
            <consortium name="US DOE Joint Genome Institute (JGI-PGF)"/>
            <person name="Walter F."/>
            <person name="Albersmeier A."/>
            <person name="Kalinowski J."/>
            <person name="Ruckert C."/>
        </authorList>
    </citation>
    <scope>NUCLEOTIDE SEQUENCE</scope>
    <source>
        <strain evidence="5">CGMCC 4.7272</strain>
    </source>
</reference>
<name>A0A917KRR5_9ACTN</name>
<dbReference type="InterPro" id="IPR025827">
    <property type="entry name" value="Zn_ribbon_recom_dom"/>
</dbReference>
<keyword evidence="1" id="KW-0238">DNA-binding</keyword>
<organism evidence="5 6">
    <name type="scientific">Streptomyces lacrimifluminis</name>
    <dbReference type="NCBI Taxonomy" id="1500077"/>
    <lineage>
        <taxon>Bacteria</taxon>
        <taxon>Bacillati</taxon>
        <taxon>Actinomycetota</taxon>
        <taxon>Actinomycetes</taxon>
        <taxon>Kitasatosporales</taxon>
        <taxon>Streptomycetaceae</taxon>
        <taxon>Streptomyces</taxon>
    </lineage>
</organism>
<protein>
    <submittedName>
        <fullName evidence="5">Integrase</fullName>
    </submittedName>
</protein>
<dbReference type="Pfam" id="PF13408">
    <property type="entry name" value="Zn_ribbon_recom"/>
    <property type="match status" value="1"/>
</dbReference>
<dbReference type="GO" id="GO:0003677">
    <property type="term" value="F:DNA binding"/>
    <property type="evidence" value="ECO:0007669"/>
    <property type="project" value="UniProtKB-KW"/>
</dbReference>
<keyword evidence="2" id="KW-0233">DNA recombination</keyword>
<dbReference type="Pfam" id="PF00239">
    <property type="entry name" value="Resolvase"/>
    <property type="match status" value="1"/>
</dbReference>
<dbReference type="Gene3D" id="3.40.50.1390">
    <property type="entry name" value="Resolvase, N-terminal catalytic domain"/>
    <property type="match status" value="1"/>
</dbReference>
<dbReference type="InterPro" id="IPR006119">
    <property type="entry name" value="Resolv_N"/>
</dbReference>
<dbReference type="EMBL" id="BMMU01000005">
    <property type="protein sequence ID" value="GGJ24871.1"/>
    <property type="molecule type" value="Genomic_DNA"/>
</dbReference>
<dbReference type="PROSITE" id="PS51737">
    <property type="entry name" value="RECOMBINASE_DNA_BIND"/>
    <property type="match status" value="1"/>
</dbReference>
<dbReference type="Proteomes" id="UP000625682">
    <property type="component" value="Unassembled WGS sequence"/>
</dbReference>
<keyword evidence="6" id="KW-1185">Reference proteome</keyword>
<accession>A0A917KRR5</accession>
<dbReference type="PANTHER" id="PTHR30461:SF2">
    <property type="entry name" value="SERINE RECOMBINASE PINE-RELATED"/>
    <property type="match status" value="1"/>
</dbReference>
<dbReference type="SUPFAM" id="SSF53041">
    <property type="entry name" value="Resolvase-like"/>
    <property type="match status" value="1"/>
</dbReference>
<proteinExistence type="predicted"/>
<dbReference type="GO" id="GO:0000150">
    <property type="term" value="F:DNA strand exchange activity"/>
    <property type="evidence" value="ECO:0007669"/>
    <property type="project" value="InterPro"/>
</dbReference>
<dbReference type="AlphaFoldDB" id="A0A917KRR5"/>
<gene>
    <name evidence="5" type="ORF">GCM10012282_21840</name>
</gene>
<feature type="region of interest" description="Disordered" evidence="3">
    <location>
        <begin position="454"/>
        <end position="474"/>
    </location>
</feature>
<dbReference type="CDD" id="cd00338">
    <property type="entry name" value="Ser_Recombinase"/>
    <property type="match status" value="1"/>
</dbReference>
<dbReference type="PANTHER" id="PTHR30461">
    <property type="entry name" value="DNA-INVERTASE FROM LAMBDOID PROPHAGE"/>
    <property type="match status" value="1"/>
</dbReference>
<dbReference type="InterPro" id="IPR050639">
    <property type="entry name" value="SSR_resolvase"/>
</dbReference>
<feature type="domain" description="Recombinase" evidence="4">
    <location>
        <begin position="208"/>
        <end position="353"/>
    </location>
</feature>
<evidence type="ECO:0000256" key="2">
    <source>
        <dbReference type="ARBA" id="ARBA00023172"/>
    </source>
</evidence>
<sequence>MVASSLVKPRSGEPSVPTEGMTTTRNPLAGTVHIETLRGVRCVRLSVLTDETTSPERQREADDIAAGALNIVFGEGDGLREAVDLDVSASKVSPFDRPALGQWLARPDEFDALVWWRFDRAIRSMSDMHDLAKWAKQHRKMLVFAEGIGGGRLVFDFRNPMDPMSELMMMMLAFAAQVESQSISDRVTGAMAAMRRMPLRWRGGGKPPYGCMPAPMPEEHGGVGWTLVPDPDAVLIIERIVRELLEGKTASAVAIGLNEDQVPSPRDHWAVKQNRAKGGRPGGAKGLIRDAFNWNPTVLTRMLKNPTLLGWKMHQGKPVRDDQGNPIMSTETPIMTREEFDRIGALLGSRSIENGDRTDTDALLLRVIHCDSCGGRMYLNKQKSKKNQAPVYKCNFHARGGNCDAPAHIRGDWVDEHVTAEFLRLVGPIQTKHVVEIPGYDPEPELRATLAEFEEHQKQEGRQKSRHARQAWQERADALDNRIAELETREKVQPQRVVTPTGRTFADEWTAADTAGRRAMLIEAGVRLDVRRGTRGGWRKLDTSRVDFTMTGELDPAAEGVAVAAADVTAEANRTDMPAIPGVVARLAQTTAEPVHTLAEPVADPAREHPEPVAELVPERVPVLA</sequence>
<dbReference type="InterPro" id="IPR038109">
    <property type="entry name" value="DNA_bind_recomb_sf"/>
</dbReference>
<feature type="compositionally biased region" description="Basic and acidic residues" evidence="3">
    <location>
        <begin position="454"/>
        <end position="463"/>
    </location>
</feature>
<evidence type="ECO:0000256" key="3">
    <source>
        <dbReference type="SAM" id="MobiDB-lite"/>
    </source>
</evidence>
<dbReference type="InterPro" id="IPR036162">
    <property type="entry name" value="Resolvase-like_N_sf"/>
</dbReference>
<evidence type="ECO:0000313" key="6">
    <source>
        <dbReference type="Proteomes" id="UP000625682"/>
    </source>
</evidence>
<evidence type="ECO:0000259" key="4">
    <source>
        <dbReference type="PROSITE" id="PS51737"/>
    </source>
</evidence>
<evidence type="ECO:0000256" key="1">
    <source>
        <dbReference type="ARBA" id="ARBA00023125"/>
    </source>
</evidence>
<dbReference type="Pfam" id="PF07508">
    <property type="entry name" value="Recombinase"/>
    <property type="match status" value="1"/>
</dbReference>
<evidence type="ECO:0000313" key="5">
    <source>
        <dbReference type="EMBL" id="GGJ24871.1"/>
    </source>
</evidence>
<reference evidence="5" key="2">
    <citation type="submission" date="2020-09" db="EMBL/GenBank/DDBJ databases">
        <authorList>
            <person name="Sun Q."/>
            <person name="Zhou Y."/>
        </authorList>
    </citation>
    <scope>NUCLEOTIDE SEQUENCE</scope>
    <source>
        <strain evidence="5">CGMCC 4.7272</strain>
    </source>
</reference>
<dbReference type="Gene3D" id="3.90.1750.20">
    <property type="entry name" value="Putative Large Serine Recombinase, Chain B, Domain 2"/>
    <property type="match status" value="1"/>
</dbReference>
<dbReference type="SMART" id="SM00857">
    <property type="entry name" value="Resolvase"/>
    <property type="match status" value="1"/>
</dbReference>